<dbReference type="Pfam" id="PF13508">
    <property type="entry name" value="Acetyltransf_7"/>
    <property type="match status" value="1"/>
</dbReference>
<dbReference type="GeneID" id="13292365"/>
<organism evidence="3">
    <name type="scientific">Leptosphaeria maculans (strain JN3 / isolate v23.1.3 / race Av1-4-5-6-7-8)</name>
    <name type="common">Blackleg fungus</name>
    <name type="synonym">Phoma lingam</name>
    <dbReference type="NCBI Taxonomy" id="985895"/>
    <lineage>
        <taxon>Eukaryota</taxon>
        <taxon>Fungi</taxon>
        <taxon>Dikarya</taxon>
        <taxon>Ascomycota</taxon>
        <taxon>Pezizomycotina</taxon>
        <taxon>Dothideomycetes</taxon>
        <taxon>Pleosporomycetidae</taxon>
        <taxon>Pleosporales</taxon>
        <taxon>Pleosporineae</taxon>
        <taxon>Leptosphaeriaceae</taxon>
        <taxon>Plenodomus</taxon>
        <taxon>Plenodomus lingam/Leptosphaeria maculans species complex</taxon>
    </lineage>
</organism>
<dbReference type="STRING" id="985895.E5A9J0"/>
<dbReference type="RefSeq" id="XP_003843810.1">
    <property type="nucleotide sequence ID" value="XM_003843762.1"/>
</dbReference>
<dbReference type="AlphaFoldDB" id="E5A9J0"/>
<evidence type="ECO:0000313" key="2">
    <source>
        <dbReference type="EMBL" id="CBY00331.1"/>
    </source>
</evidence>
<dbReference type="SUPFAM" id="SSF55729">
    <property type="entry name" value="Acyl-CoA N-acyltransferases (Nat)"/>
    <property type="match status" value="1"/>
</dbReference>
<reference evidence="3" key="1">
    <citation type="journal article" date="2011" name="Nat. Commun.">
        <title>Effector diversification within compartments of the Leptosphaeria maculans genome affected by Repeat-Induced Point mutations.</title>
        <authorList>
            <person name="Rouxel T."/>
            <person name="Grandaubert J."/>
            <person name="Hane J.K."/>
            <person name="Hoede C."/>
            <person name="van de Wouw A.P."/>
            <person name="Couloux A."/>
            <person name="Dominguez V."/>
            <person name="Anthouard V."/>
            <person name="Bally P."/>
            <person name="Bourras S."/>
            <person name="Cozijnsen A.J."/>
            <person name="Ciuffetti L.M."/>
            <person name="Degrave A."/>
            <person name="Dilmaghani A."/>
            <person name="Duret L."/>
            <person name="Fudal I."/>
            <person name="Goodwin S.B."/>
            <person name="Gout L."/>
            <person name="Glaser N."/>
            <person name="Linglin J."/>
            <person name="Kema G.H.J."/>
            <person name="Lapalu N."/>
            <person name="Lawrence C.B."/>
            <person name="May K."/>
            <person name="Meyer M."/>
            <person name="Ollivier B."/>
            <person name="Poulain J."/>
            <person name="Schoch C.L."/>
            <person name="Simon A."/>
            <person name="Spatafora J.W."/>
            <person name="Stachowiak A."/>
            <person name="Turgeon B.G."/>
            <person name="Tyler B.M."/>
            <person name="Vincent D."/>
            <person name="Weissenbach J."/>
            <person name="Amselem J."/>
            <person name="Quesneville H."/>
            <person name="Oliver R.P."/>
            <person name="Wincker P."/>
            <person name="Balesdent M.-H."/>
            <person name="Howlett B.J."/>
        </authorList>
    </citation>
    <scope>NUCLEOTIDE SEQUENCE [LARGE SCALE GENOMIC DNA]</scope>
    <source>
        <strain evidence="3">JN3 / isolate v23.1.3 / race Av1-4-5-6-7-8</strain>
    </source>
</reference>
<evidence type="ECO:0000313" key="3">
    <source>
        <dbReference type="Proteomes" id="UP000002668"/>
    </source>
</evidence>
<gene>
    <name evidence="2" type="ORF">LEMA_P014610.1</name>
</gene>
<feature type="domain" description="N-acetyltransferase" evidence="1">
    <location>
        <begin position="138"/>
        <end position="215"/>
    </location>
</feature>
<dbReference type="Gene3D" id="3.40.630.30">
    <property type="match status" value="1"/>
</dbReference>
<sequence length="236" mass="26399">MPSDWAITKAKPTDADTIASLFAQSWNSPFTQLQFGHVDPATLAAAMSPAIARQTKQSQMMIAVARDGETGAALAVAQCSFAASDALDTNACQSQQEMDDIEDFEMRYSLPQESNKDLILEFTRSLRRLKHQVLKGQHHLLLENLATHPDYRGRGMASHLLEWIFSQADARKCPVYLNTENDNPAIKLYERMGFENAGTYTVSNLSRFVPKEDLDRYSYGPDHTIVAMVRKPNDGK</sequence>
<keyword evidence="2" id="KW-0808">Transferase</keyword>
<dbReference type="VEuPathDB" id="FungiDB:LEMA_P014610.1"/>
<dbReference type="OrthoDB" id="410198at2759"/>
<dbReference type="OMA" id="FTQLQFG"/>
<dbReference type="PROSITE" id="PS51186">
    <property type="entry name" value="GNAT"/>
    <property type="match status" value="1"/>
</dbReference>
<dbReference type="InterPro" id="IPR052523">
    <property type="entry name" value="Trichothecene_AcTrans"/>
</dbReference>
<dbReference type="PANTHER" id="PTHR42791">
    <property type="entry name" value="GNAT FAMILY ACETYLTRANSFERASE"/>
    <property type="match status" value="1"/>
</dbReference>
<dbReference type="Proteomes" id="UP000002668">
    <property type="component" value="Genome"/>
</dbReference>
<dbReference type="eggNOG" id="ENOG502RR34">
    <property type="taxonomic scope" value="Eukaryota"/>
</dbReference>
<dbReference type="GO" id="GO:0016747">
    <property type="term" value="F:acyltransferase activity, transferring groups other than amino-acyl groups"/>
    <property type="evidence" value="ECO:0007669"/>
    <property type="project" value="InterPro"/>
</dbReference>
<dbReference type="InterPro" id="IPR000182">
    <property type="entry name" value="GNAT_dom"/>
</dbReference>
<accession>E5A9J0</accession>
<name>E5A9J0_LEPMJ</name>
<dbReference type="PANTHER" id="PTHR42791:SF1">
    <property type="entry name" value="N-ACETYLTRANSFERASE DOMAIN-CONTAINING PROTEIN"/>
    <property type="match status" value="1"/>
</dbReference>
<dbReference type="CDD" id="cd04301">
    <property type="entry name" value="NAT_SF"/>
    <property type="match status" value="1"/>
</dbReference>
<proteinExistence type="predicted"/>
<dbReference type="HOGENOM" id="CLU_1175611_0_0_1"/>
<evidence type="ECO:0000259" key="1">
    <source>
        <dbReference type="PROSITE" id="PS51186"/>
    </source>
</evidence>
<dbReference type="InParanoid" id="E5A9J0"/>
<dbReference type="EMBL" id="FP929138">
    <property type="protein sequence ID" value="CBY00331.1"/>
    <property type="molecule type" value="Genomic_DNA"/>
</dbReference>
<protein>
    <submittedName>
        <fullName evidence="2">Similar to acetyltransferase</fullName>
    </submittedName>
</protein>
<dbReference type="InterPro" id="IPR016181">
    <property type="entry name" value="Acyl_CoA_acyltransferase"/>
</dbReference>
<keyword evidence="3" id="KW-1185">Reference proteome</keyword>